<dbReference type="EMBL" id="CALNXI010001036">
    <property type="protein sequence ID" value="CAH3152439.1"/>
    <property type="molecule type" value="Genomic_DNA"/>
</dbReference>
<gene>
    <name evidence="2" type="ORF">PEVE_00000754</name>
</gene>
<dbReference type="PANTHER" id="PTHR21301:SF10">
    <property type="entry name" value="REVERSE TRANSCRIPTASE DOMAIN-CONTAINING PROTEIN"/>
    <property type="match status" value="1"/>
</dbReference>
<dbReference type="PROSITE" id="PS50878">
    <property type="entry name" value="RT_POL"/>
    <property type="match status" value="1"/>
</dbReference>
<dbReference type="InterPro" id="IPR000477">
    <property type="entry name" value="RT_dom"/>
</dbReference>
<dbReference type="PANTHER" id="PTHR21301">
    <property type="entry name" value="REVERSE TRANSCRIPTASE"/>
    <property type="match status" value="1"/>
</dbReference>
<proteinExistence type="predicted"/>
<organism evidence="2 3">
    <name type="scientific">Porites evermanni</name>
    <dbReference type="NCBI Taxonomy" id="104178"/>
    <lineage>
        <taxon>Eukaryota</taxon>
        <taxon>Metazoa</taxon>
        <taxon>Cnidaria</taxon>
        <taxon>Anthozoa</taxon>
        <taxon>Hexacorallia</taxon>
        <taxon>Scleractinia</taxon>
        <taxon>Fungiina</taxon>
        <taxon>Poritidae</taxon>
        <taxon>Porites</taxon>
    </lineage>
</organism>
<dbReference type="Gene3D" id="1.10.10.2210">
    <property type="match status" value="1"/>
</dbReference>
<name>A0ABN8Q053_9CNID</name>
<evidence type="ECO:0000259" key="1">
    <source>
        <dbReference type="PROSITE" id="PS50878"/>
    </source>
</evidence>
<sequence>MQPRCGIFLCTTIPIQEAITNATDRIQNPILHLSKQEVSDLLQVTLNNMYFSLRDQVFRQREGLPMGSSISGILAILFMDKLETIAFSSHLIISPYKRHVDDIYLQTTNEETEDHFHHIINNVHPNLKFEIEKPETT</sequence>
<dbReference type="Proteomes" id="UP001159427">
    <property type="component" value="Unassembled WGS sequence"/>
</dbReference>
<evidence type="ECO:0000313" key="3">
    <source>
        <dbReference type="Proteomes" id="UP001159427"/>
    </source>
</evidence>
<comment type="caution">
    <text evidence="2">The sequence shown here is derived from an EMBL/GenBank/DDBJ whole genome shotgun (WGS) entry which is preliminary data.</text>
</comment>
<accession>A0ABN8Q053</accession>
<feature type="domain" description="Reverse transcriptase" evidence="1">
    <location>
        <begin position="1"/>
        <end position="137"/>
    </location>
</feature>
<dbReference type="Gene3D" id="3.10.10.20">
    <property type="match status" value="1"/>
</dbReference>
<reference evidence="2 3" key="1">
    <citation type="submission" date="2022-05" db="EMBL/GenBank/DDBJ databases">
        <authorList>
            <consortium name="Genoscope - CEA"/>
            <person name="William W."/>
        </authorList>
    </citation>
    <scope>NUCLEOTIDE SEQUENCE [LARGE SCALE GENOMIC DNA]</scope>
</reference>
<dbReference type="Gene3D" id="3.30.70.2630">
    <property type="match status" value="1"/>
</dbReference>
<protein>
    <recommendedName>
        <fullName evidence="1">Reverse transcriptase domain-containing protein</fullName>
    </recommendedName>
</protein>
<keyword evidence="3" id="KW-1185">Reference proteome</keyword>
<evidence type="ECO:0000313" key="2">
    <source>
        <dbReference type="EMBL" id="CAH3152439.1"/>
    </source>
</evidence>